<feature type="compositionally biased region" description="Basic and acidic residues" evidence="2">
    <location>
        <begin position="51"/>
        <end position="62"/>
    </location>
</feature>
<evidence type="ECO:0000313" key="4">
    <source>
        <dbReference type="EMBL" id="BES91846.1"/>
    </source>
</evidence>
<dbReference type="PANTHER" id="PTHR10380:SF160">
    <property type="entry name" value="CUTICULAR PROTEIN 100A"/>
    <property type="match status" value="1"/>
</dbReference>
<gene>
    <name evidence="4" type="ORF">NTJ_04654</name>
</gene>
<feature type="chain" id="PRO_5047397901" evidence="3">
    <location>
        <begin position="17"/>
        <end position="218"/>
    </location>
</feature>
<protein>
    <submittedName>
        <fullName evidence="4">Insect cuticle protein</fullName>
    </submittedName>
</protein>
<keyword evidence="3" id="KW-0732">Signal</keyword>
<reference evidence="4 5" key="1">
    <citation type="submission" date="2023-09" db="EMBL/GenBank/DDBJ databases">
        <title>Nesidiocoris tenuis whole genome shotgun sequence.</title>
        <authorList>
            <person name="Shibata T."/>
            <person name="Shimoda M."/>
            <person name="Kobayashi T."/>
            <person name="Uehara T."/>
        </authorList>
    </citation>
    <scope>NUCLEOTIDE SEQUENCE [LARGE SCALE GENOMIC DNA]</scope>
    <source>
        <strain evidence="4 5">Japan</strain>
    </source>
</reference>
<feature type="region of interest" description="Disordered" evidence="2">
    <location>
        <begin position="51"/>
        <end position="72"/>
    </location>
</feature>
<dbReference type="InterPro" id="IPR050468">
    <property type="entry name" value="Cuticle_Struct_Prot"/>
</dbReference>
<dbReference type="Proteomes" id="UP001307889">
    <property type="component" value="Chromosome 3"/>
</dbReference>
<feature type="signal peptide" evidence="3">
    <location>
        <begin position="1"/>
        <end position="16"/>
    </location>
</feature>
<evidence type="ECO:0000256" key="2">
    <source>
        <dbReference type="SAM" id="MobiDB-lite"/>
    </source>
</evidence>
<evidence type="ECO:0000256" key="3">
    <source>
        <dbReference type="SAM" id="SignalP"/>
    </source>
</evidence>
<keyword evidence="5" id="KW-1185">Reference proteome</keyword>
<evidence type="ECO:0000313" key="5">
    <source>
        <dbReference type="Proteomes" id="UP001307889"/>
    </source>
</evidence>
<keyword evidence="1" id="KW-0193">Cuticle</keyword>
<proteinExistence type="predicted"/>
<feature type="compositionally biased region" description="Low complexity" evidence="2">
    <location>
        <begin position="187"/>
        <end position="199"/>
    </location>
</feature>
<dbReference type="EMBL" id="AP028911">
    <property type="protein sequence ID" value="BES91846.1"/>
    <property type="molecule type" value="Genomic_DNA"/>
</dbReference>
<name>A0ABN7ALS5_9HEMI</name>
<sequence length="218" mass="23980">MIRTVCLLALAAYVTGQYHGDPRNAAILTDSRYLNGDGKFGAAYSQEDGVEFKEETDADGTRRGSYSYVDPSGQRKTVSYTAGKNGFQASGSHLPTGPNQLGVAPTPGYVPLPEYNPPEDNQPRAAYRPAPVKQSFNPAPVRERNYNVAPVEPAYNPAPVRERNYNPAPVQQPIFNPAPVQQQPVYRTTTPQPRRFFPPGKLSLNRSPDGYSYTFNKA</sequence>
<dbReference type="InterPro" id="IPR000618">
    <property type="entry name" value="Insect_cuticle"/>
</dbReference>
<evidence type="ECO:0000256" key="1">
    <source>
        <dbReference type="PROSITE-ProRule" id="PRU00497"/>
    </source>
</evidence>
<accession>A0ABN7ALS5</accession>
<organism evidence="4 5">
    <name type="scientific">Nesidiocoris tenuis</name>
    <dbReference type="NCBI Taxonomy" id="355587"/>
    <lineage>
        <taxon>Eukaryota</taxon>
        <taxon>Metazoa</taxon>
        <taxon>Ecdysozoa</taxon>
        <taxon>Arthropoda</taxon>
        <taxon>Hexapoda</taxon>
        <taxon>Insecta</taxon>
        <taxon>Pterygota</taxon>
        <taxon>Neoptera</taxon>
        <taxon>Paraneoptera</taxon>
        <taxon>Hemiptera</taxon>
        <taxon>Heteroptera</taxon>
        <taxon>Panheteroptera</taxon>
        <taxon>Cimicomorpha</taxon>
        <taxon>Miridae</taxon>
        <taxon>Dicyphina</taxon>
        <taxon>Nesidiocoris</taxon>
    </lineage>
</organism>
<dbReference type="PROSITE" id="PS51155">
    <property type="entry name" value="CHIT_BIND_RR_2"/>
    <property type="match status" value="1"/>
</dbReference>
<dbReference type="PANTHER" id="PTHR10380">
    <property type="entry name" value="CUTICLE PROTEIN"/>
    <property type="match status" value="1"/>
</dbReference>
<feature type="region of interest" description="Disordered" evidence="2">
    <location>
        <begin position="170"/>
        <end position="218"/>
    </location>
</feature>
<dbReference type="Pfam" id="PF00379">
    <property type="entry name" value="Chitin_bind_4"/>
    <property type="match status" value="1"/>
</dbReference>